<keyword evidence="3" id="KW-0560">Oxidoreductase</keyword>
<reference evidence="5" key="1">
    <citation type="submission" date="2021-01" db="EMBL/GenBank/DDBJ databases">
        <authorList>
            <person name="Corre E."/>
            <person name="Pelletier E."/>
            <person name="Niang G."/>
            <person name="Scheremetjew M."/>
            <person name="Finn R."/>
            <person name="Kale V."/>
            <person name="Holt S."/>
            <person name="Cochrane G."/>
            <person name="Meng A."/>
            <person name="Brown T."/>
            <person name="Cohen L."/>
        </authorList>
    </citation>
    <scope>NUCLEOTIDE SEQUENCE</scope>
    <source>
        <strain evidence="5">CCMP281</strain>
    </source>
</reference>
<accession>A0A7S3FFH2</accession>
<gene>
    <name evidence="5" type="ORF">HERI1096_LOCUS35586</name>
</gene>
<dbReference type="AlphaFoldDB" id="A0A7S3FFH2"/>
<keyword evidence="2" id="KW-0521">NADP</keyword>
<evidence type="ECO:0000256" key="2">
    <source>
        <dbReference type="ARBA" id="ARBA00022857"/>
    </source>
</evidence>
<dbReference type="InterPro" id="IPR036812">
    <property type="entry name" value="NAD(P)_OxRdtase_dom_sf"/>
</dbReference>
<dbReference type="GO" id="GO:0016616">
    <property type="term" value="F:oxidoreductase activity, acting on the CH-OH group of donors, NAD or NADP as acceptor"/>
    <property type="evidence" value="ECO:0007669"/>
    <property type="project" value="UniProtKB-ARBA"/>
</dbReference>
<sequence length="192" mass="21379">MEAFGVGGIETLDMIMLDYPGPDCECIRAQWKAFEEFKAEGRTKSLAVSNFVPAQLDCLLTAPKLVTRPTVNQLPYCVGYHDPGVIGANRRRGIHVQAWSPLGNGRLTRFSRDAEKAREVCAQVGERYGKTAAQVALRFITQTGASFTVQSKSAAHFREDVQLFDFELSREDMAQLETFNRQPSWEGSITEG</sequence>
<organism evidence="5">
    <name type="scientific">Haptolina ericina</name>
    <dbReference type="NCBI Taxonomy" id="156174"/>
    <lineage>
        <taxon>Eukaryota</taxon>
        <taxon>Haptista</taxon>
        <taxon>Haptophyta</taxon>
        <taxon>Prymnesiophyceae</taxon>
        <taxon>Prymnesiales</taxon>
        <taxon>Prymnesiaceae</taxon>
        <taxon>Haptolina</taxon>
    </lineage>
</organism>
<evidence type="ECO:0000259" key="4">
    <source>
        <dbReference type="Pfam" id="PF00248"/>
    </source>
</evidence>
<dbReference type="SUPFAM" id="SSF51430">
    <property type="entry name" value="NAD(P)-linked oxidoreductase"/>
    <property type="match status" value="1"/>
</dbReference>
<dbReference type="InterPro" id="IPR020471">
    <property type="entry name" value="AKR"/>
</dbReference>
<dbReference type="EMBL" id="HBHX01064275">
    <property type="protein sequence ID" value="CAE0144935.1"/>
    <property type="molecule type" value="Transcribed_RNA"/>
</dbReference>
<protein>
    <recommendedName>
        <fullName evidence="4">NADP-dependent oxidoreductase domain-containing protein</fullName>
    </recommendedName>
</protein>
<dbReference type="PANTHER" id="PTHR43827">
    <property type="entry name" value="2,5-DIKETO-D-GLUCONIC ACID REDUCTASE"/>
    <property type="match status" value="1"/>
</dbReference>
<evidence type="ECO:0000256" key="3">
    <source>
        <dbReference type="ARBA" id="ARBA00023002"/>
    </source>
</evidence>
<dbReference type="PANTHER" id="PTHR43827:SF3">
    <property type="entry name" value="NADP-DEPENDENT OXIDOREDUCTASE DOMAIN-CONTAINING PROTEIN"/>
    <property type="match status" value="1"/>
</dbReference>
<name>A0A7S3FFH2_9EUKA</name>
<comment type="similarity">
    <text evidence="1">Belongs to the aldo/keto reductase family.</text>
</comment>
<feature type="domain" description="NADP-dependent oxidoreductase" evidence="4">
    <location>
        <begin position="10"/>
        <end position="180"/>
    </location>
</feature>
<dbReference type="InterPro" id="IPR023210">
    <property type="entry name" value="NADP_OxRdtase_dom"/>
</dbReference>
<evidence type="ECO:0000313" key="5">
    <source>
        <dbReference type="EMBL" id="CAE0144935.1"/>
    </source>
</evidence>
<proteinExistence type="inferred from homology"/>
<dbReference type="Pfam" id="PF00248">
    <property type="entry name" value="Aldo_ket_red"/>
    <property type="match status" value="1"/>
</dbReference>
<dbReference type="Gene3D" id="3.20.20.100">
    <property type="entry name" value="NADP-dependent oxidoreductase domain"/>
    <property type="match status" value="1"/>
</dbReference>
<evidence type="ECO:0000256" key="1">
    <source>
        <dbReference type="ARBA" id="ARBA00007905"/>
    </source>
</evidence>
<dbReference type="PRINTS" id="PR00069">
    <property type="entry name" value="ALDKETRDTASE"/>
</dbReference>